<dbReference type="WBParaSite" id="PgB02X_g139_t02">
    <property type="protein sequence ID" value="PgB02X_g139_t02"/>
    <property type="gene ID" value="PgB02X_g139"/>
</dbReference>
<evidence type="ECO:0000313" key="3">
    <source>
        <dbReference type="WBParaSite" id="PgB02X_g139_t02"/>
    </source>
</evidence>
<protein>
    <submittedName>
        <fullName evidence="3">BZIP domain-containing protein</fullName>
    </submittedName>
</protein>
<keyword evidence="1" id="KW-1133">Transmembrane helix</keyword>
<evidence type="ECO:0000256" key="1">
    <source>
        <dbReference type="SAM" id="Phobius"/>
    </source>
</evidence>
<accession>A0A914ZEI3</accession>
<name>A0A914ZEI3_PARUN</name>
<keyword evidence="2" id="KW-1185">Reference proteome</keyword>
<sequence>MHVPSHSILSMCHSHVRSSLILNLKLFCMVLDWCLCYRLFAAISSRNAKTLFHEILLSVEFSCLRKKTLGEIIPQ</sequence>
<evidence type="ECO:0000313" key="2">
    <source>
        <dbReference type="Proteomes" id="UP000887569"/>
    </source>
</evidence>
<dbReference type="Proteomes" id="UP000887569">
    <property type="component" value="Unplaced"/>
</dbReference>
<keyword evidence="1" id="KW-0472">Membrane</keyword>
<proteinExistence type="predicted"/>
<organism evidence="2 3">
    <name type="scientific">Parascaris univalens</name>
    <name type="common">Nematode worm</name>
    <dbReference type="NCBI Taxonomy" id="6257"/>
    <lineage>
        <taxon>Eukaryota</taxon>
        <taxon>Metazoa</taxon>
        <taxon>Ecdysozoa</taxon>
        <taxon>Nematoda</taxon>
        <taxon>Chromadorea</taxon>
        <taxon>Rhabditida</taxon>
        <taxon>Spirurina</taxon>
        <taxon>Ascaridomorpha</taxon>
        <taxon>Ascaridoidea</taxon>
        <taxon>Ascarididae</taxon>
        <taxon>Parascaris</taxon>
    </lineage>
</organism>
<feature type="transmembrane region" description="Helical" evidence="1">
    <location>
        <begin position="20"/>
        <end position="40"/>
    </location>
</feature>
<reference evidence="3" key="1">
    <citation type="submission" date="2022-11" db="UniProtKB">
        <authorList>
            <consortium name="WormBaseParasite"/>
        </authorList>
    </citation>
    <scope>IDENTIFICATION</scope>
</reference>
<dbReference type="AlphaFoldDB" id="A0A914ZEI3"/>
<keyword evidence="1" id="KW-0812">Transmembrane</keyword>